<evidence type="ECO:0000313" key="2">
    <source>
        <dbReference type="Proteomes" id="UP000726105"/>
    </source>
</evidence>
<gene>
    <name evidence="1" type="ORF">IPI13_17870</name>
</gene>
<dbReference type="AlphaFoldDB" id="A0A935MJ88"/>
<organism evidence="1 2">
    <name type="scientific">Candidatus Phosphoribacter hodrii</name>
    <dbReference type="NCBI Taxonomy" id="2953743"/>
    <lineage>
        <taxon>Bacteria</taxon>
        <taxon>Bacillati</taxon>
        <taxon>Actinomycetota</taxon>
        <taxon>Actinomycetes</taxon>
        <taxon>Micrococcales</taxon>
        <taxon>Dermatophilaceae</taxon>
        <taxon>Candidatus Phosphoribacter</taxon>
    </lineage>
</organism>
<sequence length="86" mass="9350">MTPAEARQALLDALTVERFTTHRPERPAVTVEGPGRLFTATREATEPVTATCVACGTRVPIDQSCPQCRATRETKARRARLRAASA</sequence>
<evidence type="ECO:0000313" key="1">
    <source>
        <dbReference type="EMBL" id="MBK7274917.1"/>
    </source>
</evidence>
<dbReference type="Proteomes" id="UP000726105">
    <property type="component" value="Unassembled WGS sequence"/>
</dbReference>
<protein>
    <submittedName>
        <fullName evidence="1">Uncharacterized protein</fullName>
    </submittedName>
</protein>
<name>A0A935MJ88_9MICO</name>
<accession>A0A935MJ88</accession>
<reference evidence="1 2" key="1">
    <citation type="submission" date="2020-10" db="EMBL/GenBank/DDBJ databases">
        <title>Connecting structure to function with the recovery of over 1000 high-quality activated sludge metagenome-assembled genomes encoding full-length rRNA genes using long-read sequencing.</title>
        <authorList>
            <person name="Singleton C.M."/>
            <person name="Petriglieri F."/>
            <person name="Kristensen J.M."/>
            <person name="Kirkegaard R.H."/>
            <person name="Michaelsen T.Y."/>
            <person name="Andersen M.H."/>
            <person name="Karst S.M."/>
            <person name="Dueholm M.S."/>
            <person name="Nielsen P.H."/>
            <person name="Albertsen M."/>
        </authorList>
    </citation>
    <scope>NUCLEOTIDE SEQUENCE [LARGE SCALE GENOMIC DNA]</scope>
    <source>
        <strain evidence="1">Ega_18-Q3-R5-49_MAXAC.001</strain>
    </source>
</reference>
<comment type="caution">
    <text evidence="1">The sequence shown here is derived from an EMBL/GenBank/DDBJ whole genome shotgun (WGS) entry which is preliminary data.</text>
</comment>
<dbReference type="EMBL" id="JADJIB010000018">
    <property type="protein sequence ID" value="MBK7274917.1"/>
    <property type="molecule type" value="Genomic_DNA"/>
</dbReference>
<proteinExistence type="predicted"/>